<feature type="compositionally biased region" description="Basic and acidic residues" evidence="1">
    <location>
        <begin position="247"/>
        <end position="264"/>
    </location>
</feature>
<feature type="region of interest" description="Disordered" evidence="1">
    <location>
        <begin position="150"/>
        <end position="169"/>
    </location>
</feature>
<protein>
    <submittedName>
        <fullName evidence="2">Uncharacterized protein</fullName>
    </submittedName>
</protein>
<name>A0A4S8L364_DENBC</name>
<dbReference type="AlphaFoldDB" id="A0A4S8L364"/>
<sequence>MSMTKVISLTVLANGRVIDGKSLLFDANLYVSDGEQIVAALQYFNQDNRKFPLVGKYEVVATIAKMPPKIEINDSLVLEDTEYDAIGDIIMLHSVEIDDPKQRPLIEIIGKAENVLKKDAEFDVNAEQYIRLLGGKGILPVHALIPDSAKYKTKRDGSSSKPVPNQNSSLELSGFITRVIPREGDPEERVDRFCVAVEGVTFLGWSSGSNVLPEGSTQVRTQTGKRKKVFNFDTNQPSEIIQSCDDESSKESPNKRQKGSKDSEVTEQVDESSGSNGGRPRRHGSGAKR</sequence>
<dbReference type="OrthoDB" id="2652955at2759"/>
<dbReference type="Proteomes" id="UP000297245">
    <property type="component" value="Unassembled WGS sequence"/>
</dbReference>
<feature type="region of interest" description="Disordered" evidence="1">
    <location>
        <begin position="240"/>
        <end position="289"/>
    </location>
</feature>
<evidence type="ECO:0000256" key="1">
    <source>
        <dbReference type="SAM" id="MobiDB-lite"/>
    </source>
</evidence>
<proteinExistence type="predicted"/>
<accession>A0A4S8L364</accession>
<feature type="compositionally biased region" description="Polar residues" evidence="1">
    <location>
        <begin position="159"/>
        <end position="169"/>
    </location>
</feature>
<organism evidence="2 3">
    <name type="scientific">Dendrothele bispora (strain CBS 962.96)</name>
    <dbReference type="NCBI Taxonomy" id="1314807"/>
    <lineage>
        <taxon>Eukaryota</taxon>
        <taxon>Fungi</taxon>
        <taxon>Dikarya</taxon>
        <taxon>Basidiomycota</taxon>
        <taxon>Agaricomycotina</taxon>
        <taxon>Agaricomycetes</taxon>
        <taxon>Agaricomycetidae</taxon>
        <taxon>Agaricales</taxon>
        <taxon>Agaricales incertae sedis</taxon>
        <taxon>Dendrothele</taxon>
    </lineage>
</organism>
<reference evidence="2 3" key="1">
    <citation type="journal article" date="2019" name="Nat. Ecol. Evol.">
        <title>Megaphylogeny resolves global patterns of mushroom evolution.</title>
        <authorList>
            <person name="Varga T."/>
            <person name="Krizsan K."/>
            <person name="Foldi C."/>
            <person name="Dima B."/>
            <person name="Sanchez-Garcia M."/>
            <person name="Sanchez-Ramirez S."/>
            <person name="Szollosi G.J."/>
            <person name="Szarkandi J.G."/>
            <person name="Papp V."/>
            <person name="Albert L."/>
            <person name="Andreopoulos W."/>
            <person name="Angelini C."/>
            <person name="Antonin V."/>
            <person name="Barry K.W."/>
            <person name="Bougher N.L."/>
            <person name="Buchanan P."/>
            <person name="Buyck B."/>
            <person name="Bense V."/>
            <person name="Catcheside P."/>
            <person name="Chovatia M."/>
            <person name="Cooper J."/>
            <person name="Damon W."/>
            <person name="Desjardin D."/>
            <person name="Finy P."/>
            <person name="Geml J."/>
            <person name="Haridas S."/>
            <person name="Hughes K."/>
            <person name="Justo A."/>
            <person name="Karasinski D."/>
            <person name="Kautmanova I."/>
            <person name="Kiss B."/>
            <person name="Kocsube S."/>
            <person name="Kotiranta H."/>
            <person name="LaButti K.M."/>
            <person name="Lechner B.E."/>
            <person name="Liimatainen K."/>
            <person name="Lipzen A."/>
            <person name="Lukacs Z."/>
            <person name="Mihaltcheva S."/>
            <person name="Morgado L.N."/>
            <person name="Niskanen T."/>
            <person name="Noordeloos M.E."/>
            <person name="Ohm R.A."/>
            <person name="Ortiz-Santana B."/>
            <person name="Ovrebo C."/>
            <person name="Racz N."/>
            <person name="Riley R."/>
            <person name="Savchenko A."/>
            <person name="Shiryaev A."/>
            <person name="Soop K."/>
            <person name="Spirin V."/>
            <person name="Szebenyi C."/>
            <person name="Tomsovsky M."/>
            <person name="Tulloss R.E."/>
            <person name="Uehling J."/>
            <person name="Grigoriev I.V."/>
            <person name="Vagvolgyi C."/>
            <person name="Papp T."/>
            <person name="Martin F.M."/>
            <person name="Miettinen O."/>
            <person name="Hibbett D.S."/>
            <person name="Nagy L.G."/>
        </authorList>
    </citation>
    <scope>NUCLEOTIDE SEQUENCE [LARGE SCALE GENOMIC DNA]</scope>
    <source>
        <strain evidence="2 3">CBS 962.96</strain>
    </source>
</reference>
<dbReference type="EMBL" id="ML179696">
    <property type="protein sequence ID" value="THU82956.1"/>
    <property type="molecule type" value="Genomic_DNA"/>
</dbReference>
<feature type="compositionally biased region" description="Basic residues" evidence="1">
    <location>
        <begin position="279"/>
        <end position="289"/>
    </location>
</feature>
<evidence type="ECO:0000313" key="3">
    <source>
        <dbReference type="Proteomes" id="UP000297245"/>
    </source>
</evidence>
<evidence type="ECO:0000313" key="2">
    <source>
        <dbReference type="EMBL" id="THU82956.1"/>
    </source>
</evidence>
<keyword evidence="3" id="KW-1185">Reference proteome</keyword>
<gene>
    <name evidence="2" type="ORF">K435DRAFT_807879</name>
</gene>